<protein>
    <submittedName>
        <fullName evidence="1">Uncharacterized protein</fullName>
    </submittedName>
</protein>
<evidence type="ECO:0000313" key="2">
    <source>
        <dbReference type="Proteomes" id="UP001204851"/>
    </source>
</evidence>
<dbReference type="RefSeq" id="WP_252769266.1">
    <property type="nucleotide sequence ID" value="NZ_JAMXMC010000004.1"/>
</dbReference>
<dbReference type="Proteomes" id="UP001204851">
    <property type="component" value="Unassembled WGS sequence"/>
</dbReference>
<keyword evidence="2" id="KW-1185">Reference proteome</keyword>
<reference evidence="1 2" key="1">
    <citation type="submission" date="2022-06" db="EMBL/GenBank/DDBJ databases">
        <title>Ideonella sp. NS12-5 Genome sequencing and assembly.</title>
        <authorList>
            <person name="Jung Y."/>
        </authorList>
    </citation>
    <scope>NUCLEOTIDE SEQUENCE [LARGE SCALE GENOMIC DNA]</scope>
    <source>
        <strain evidence="1 2">NS12-5</strain>
    </source>
</reference>
<sequence length="82" mass="8311">MSTGQLQSLNLAISDLVSLSVMATGLVREVEAGSTINAHHLGSLVRAMADQIEGVHIKADELLTAAIDAEPSTSASGAPEAA</sequence>
<proteinExistence type="predicted"/>
<gene>
    <name evidence="1" type="ORF">M0L44_08775</name>
</gene>
<name>A0ABT1BKR0_9BURK</name>
<accession>A0ABT1BKR0</accession>
<comment type="caution">
    <text evidence="1">The sequence shown here is derived from an EMBL/GenBank/DDBJ whole genome shotgun (WGS) entry which is preliminary data.</text>
</comment>
<evidence type="ECO:0000313" key="1">
    <source>
        <dbReference type="EMBL" id="MCO5976800.1"/>
    </source>
</evidence>
<organism evidence="1 2">
    <name type="scientific">Ideonella oryzae</name>
    <dbReference type="NCBI Taxonomy" id="2937441"/>
    <lineage>
        <taxon>Bacteria</taxon>
        <taxon>Pseudomonadati</taxon>
        <taxon>Pseudomonadota</taxon>
        <taxon>Betaproteobacteria</taxon>
        <taxon>Burkholderiales</taxon>
        <taxon>Sphaerotilaceae</taxon>
        <taxon>Ideonella</taxon>
    </lineage>
</organism>
<dbReference type="EMBL" id="JAMXMC010000004">
    <property type="protein sequence ID" value="MCO5976800.1"/>
    <property type="molecule type" value="Genomic_DNA"/>
</dbReference>